<comment type="cofactor">
    <cofactor evidence="1">
        <name>Ni(2+)</name>
        <dbReference type="ChEBI" id="CHEBI:49786"/>
    </cofactor>
</comment>
<comment type="subcellular location">
    <subcellularLocation>
        <location evidence="2">Cell envelope</location>
    </subcellularLocation>
</comment>
<reference evidence="8 9" key="1">
    <citation type="submission" date="2022-07" db="EMBL/GenBank/DDBJ databases">
        <title>Fecal culturing of patients with breast cancer.</title>
        <authorList>
            <person name="Teng N.M.Y."/>
            <person name="Kiu R."/>
            <person name="Evans R."/>
            <person name="Baker D.J."/>
            <person name="Zenner C."/>
            <person name="Robinson S.D."/>
            <person name="Hall L.J."/>
        </authorList>
    </citation>
    <scope>NUCLEOTIDE SEQUENCE [LARGE SCALE GENOMIC DNA]</scope>
    <source>
        <strain evidence="8 9">LH1063</strain>
    </source>
</reference>
<name>A0ABT1MHK6_9BACT</name>
<dbReference type="InterPro" id="IPR001501">
    <property type="entry name" value="Ni-dep_hyd_lsu"/>
</dbReference>
<keyword evidence="6" id="KW-0479">Metal-binding</keyword>
<dbReference type="RefSeq" id="WP_255027373.1">
    <property type="nucleotide sequence ID" value="NZ_JANDHW010000007.1"/>
</dbReference>
<dbReference type="SUPFAM" id="SSF56762">
    <property type="entry name" value="HydB/Nqo4-like"/>
    <property type="match status" value="1"/>
</dbReference>
<evidence type="ECO:0000256" key="2">
    <source>
        <dbReference type="ARBA" id="ARBA00004196"/>
    </source>
</evidence>
<evidence type="ECO:0000256" key="7">
    <source>
        <dbReference type="ARBA" id="ARBA00023002"/>
    </source>
</evidence>
<dbReference type="InterPro" id="IPR050867">
    <property type="entry name" value="NiFe/NiFeSe_hydrgnase_LSU"/>
</dbReference>
<dbReference type="Gene3D" id="1.10.645.10">
    <property type="entry name" value="Cytochrome-c3 Hydrogenase, chain B"/>
    <property type="match status" value="1"/>
</dbReference>
<sequence>MVKRIVVDPITRIEGHLRIEADIENGVIKDAFSTGTMVRGIEIIAQNRDPRDVWAFVGRVCGVCTSIHSLCSVRAVENALGIIIPPNAQMVRNLMQAALTEQDHVTHFYTLQALDWVDVESALKANPKKTAEIAQSISPWPKSSVGYFSDVQKKIKRFVESSKLGIFANGYWGHPAYKLPPEVNLLGVAHYLEALEIQKDIVKIQTVFGGKNPHPNYLVGGMACAININDPNAINIERLSYVAEIIQQTQDFVKQVYLPDVLAIASYYPEWTKIGGGLHNYITYGDYPTGNYGELNTYHSPRGIVLNRDISKVEEFDPYDMDGLQEFVNNAWYKYPQGKDVGLHPSIGETILDYTGPTPPYEYLDNDKPYSWIKTPRYKGMPMETGPLARFIVGYASKKEDYKEITDRCLKQLGVPFEAMYSTVGRTLARAMESNLVADWMAESYVQLLSNIKSGDYRMFNETYWEPDTWPKSAKGFGLTEAPRGALAHYVNIEDRKVKNYQMVVPTTWNASPRDTKGQRSAFEASLLGTPVHDTAVPLEVIRTIHSFDPCMACAVHLYDEEGKHIHQFDTF</sequence>
<dbReference type="InterPro" id="IPR029014">
    <property type="entry name" value="NiFe-Hase_large"/>
</dbReference>
<dbReference type="Pfam" id="PF00374">
    <property type="entry name" value="NiFeSe_Hases"/>
    <property type="match status" value="1"/>
</dbReference>
<gene>
    <name evidence="8" type="ORF">NMU02_08470</name>
</gene>
<proteinExistence type="inferred from homology"/>
<evidence type="ECO:0000256" key="5">
    <source>
        <dbReference type="ARBA" id="ARBA00022596"/>
    </source>
</evidence>
<accession>A0ABT1MHK6</accession>
<keyword evidence="7" id="KW-0560">Oxidoreductase</keyword>
<dbReference type="InterPro" id="IPR018194">
    <property type="entry name" value="Ni-dep_hyd_lsu_Ni_BS"/>
</dbReference>
<dbReference type="Proteomes" id="UP001205603">
    <property type="component" value="Unassembled WGS sequence"/>
</dbReference>
<keyword evidence="9" id="KW-1185">Reference proteome</keyword>
<evidence type="ECO:0000313" key="9">
    <source>
        <dbReference type="Proteomes" id="UP001205603"/>
    </source>
</evidence>
<evidence type="ECO:0000256" key="3">
    <source>
        <dbReference type="ARBA" id="ARBA00009292"/>
    </source>
</evidence>
<evidence type="ECO:0000256" key="1">
    <source>
        <dbReference type="ARBA" id="ARBA00001967"/>
    </source>
</evidence>
<organism evidence="8 9">
    <name type="scientific">Coprobacter tertius</name>
    <dbReference type="NCBI Taxonomy" id="2944915"/>
    <lineage>
        <taxon>Bacteria</taxon>
        <taxon>Pseudomonadati</taxon>
        <taxon>Bacteroidota</taxon>
        <taxon>Bacteroidia</taxon>
        <taxon>Bacteroidales</taxon>
        <taxon>Barnesiellaceae</taxon>
        <taxon>Coprobacter</taxon>
    </lineage>
</organism>
<dbReference type="PROSITE" id="PS00508">
    <property type="entry name" value="NI_HGENASE_L_2"/>
    <property type="match status" value="1"/>
</dbReference>
<dbReference type="PANTHER" id="PTHR42958:SF2">
    <property type="entry name" value="UPTAKE HYDROGENASE LARGE SUBUNIT"/>
    <property type="match status" value="1"/>
</dbReference>
<keyword evidence="5" id="KW-0533">Nickel</keyword>
<evidence type="ECO:0000313" key="8">
    <source>
        <dbReference type="EMBL" id="MCP9612122.1"/>
    </source>
</evidence>
<comment type="caution">
    <text evidence="8">The sequence shown here is derived from an EMBL/GenBank/DDBJ whole genome shotgun (WGS) entry which is preliminary data.</text>
</comment>
<protein>
    <submittedName>
        <fullName evidence="8">Nickel-dependent hydrogenase large subunit</fullName>
    </submittedName>
</protein>
<evidence type="ECO:0000256" key="4">
    <source>
        <dbReference type="ARBA" id="ARBA00011771"/>
    </source>
</evidence>
<evidence type="ECO:0000256" key="6">
    <source>
        <dbReference type="ARBA" id="ARBA00022723"/>
    </source>
</evidence>
<comment type="similarity">
    <text evidence="3">Belongs to the [NiFe]/[NiFeSe] hydrogenase large subunit family.</text>
</comment>
<dbReference type="PANTHER" id="PTHR42958">
    <property type="entry name" value="HYDROGENASE-2 LARGE CHAIN"/>
    <property type="match status" value="1"/>
</dbReference>
<comment type="subunit">
    <text evidence="4">Heterodimer of a large and a small subunit.</text>
</comment>
<dbReference type="EMBL" id="JANDHW010000007">
    <property type="protein sequence ID" value="MCP9612122.1"/>
    <property type="molecule type" value="Genomic_DNA"/>
</dbReference>